<accession>A0A813BYQ9</accession>
<dbReference type="OrthoDB" id="413809at2759"/>
<dbReference type="EMBL" id="CAJNJA010083141">
    <property type="protein sequence ID" value="CAE7934299.1"/>
    <property type="molecule type" value="Genomic_DNA"/>
</dbReference>
<feature type="region of interest" description="Disordered" evidence="1">
    <location>
        <begin position="1015"/>
        <end position="1059"/>
    </location>
</feature>
<feature type="non-terminal residue" evidence="3">
    <location>
        <position position="1344"/>
    </location>
</feature>
<feature type="region of interest" description="Disordered" evidence="1">
    <location>
        <begin position="1"/>
        <end position="123"/>
    </location>
</feature>
<dbReference type="Gene3D" id="3.60.10.10">
    <property type="entry name" value="Endonuclease/exonuclease/phosphatase"/>
    <property type="match status" value="1"/>
</dbReference>
<sequence>MSDGSPDLDSGLVTPDMDLTPHDHQHGGAPANLGAVAPKGPPPPPGAFVDRDTPPADATMERASQAQRTDDRRAADGRATTEAAPGRGMVAPKARAEGDGADHSSTSSSPVASSDSDSPGNVSYSWSETSLFLEGHSFDEAVERLHTLYRQELQTRRVPGRSQAGCLAGLRRKTNRSNWYQVQAEARQRLTGQRLEEWSQFEYAATHEKRRDTSSRYDIQAATPRMIQAFPGPKSGTRGGPVAVMTAAGKQRGTARTTASASSASSSCFSRAGNMVPRQVQEAQRQAVSVSAKALAYPVLEHQWSRNSTDGYGKSAGLLFLLRRRVIWQTLENTVQAVPARHSLVVCGDFNSTLGHENPIAGPATTTCADHHDTDLRALMRRQSLTALNTWHCKNHHTYYATGSTSQIDFVMTRQRTAKHRAKYAAPLHSFPIGATRLNGHFPLHAQLPMHTFHQQPPSSHAQLVHNSSALQQAVRSHSPVAQELQQAVAARLPEVDTTHLLSAHDHVNRILLEETRRLFPPSAAPDNRVSAQPGYRVFAKHVWSLYSRLKHPGVCTFRNIFAKWLNLPKKPLHAETSEVCQDGALLSRDAELQAIVQHSNQTFAVHSDDTPLIPLNTDYGISDEALAAELSKLGLAKAVPKHIAPCAAWKLCATNIGAILGSALRGHLKQGTTARLDADWKDSYVVWIPKPNKPPVNVASLRPIGLTSPASKALAGSLRASLLSHLEPELKVLPQFAYSKHRGTADAIAKAHCHFHQVDLLLQQTKADRFQQQAGHRNRQRAGGLCISLDLSRAFDGVTRSHIYHEMQRQQVPQDLITLVQQLHKDAQYKFQVGDIRGSTVSTNGIKQGCVIAPYLWNYFTITFLSLLRQQRSLEWIQRVLSLFADDVWGAWLITCKSDLTSAIEDVALILATLENLHMTVNYSKTAILLKLTGKDASKLRRDHTFMKALAFLDQQAARMEAVLMKEAGMPACRLCGRQFFRMFIDRDHLLNEEAEIFAGYWDNQPDEYYLSETAPRSQKRHRPEQTPRWNLPPRRTSTHPSFTAHGPLRDPRAPPHYHQQDQLNLLSKVVLKQEEIISRLRHDKIFVLFMRNETNGTLGTLMKIAKDWRSKKNMEEAQLQSPLKTVLLASMLREVMNLAQQAVATEEAKAKHVQSEWLTSQGAWNYRIWNHTDKKLQVDPSRTALQHEEAIRLLTFLLQNLKGEAIQRFAATKQLGILEQQGAQVATFHIEVSLRGRVALELYETLEKLAGCSLLNLIGVSMKKDTLPCTPMARKLGDMVYRRQGDDDAAVPSILTGIRLQGGSNSRWESKGFSAEGLAIQPQAINRMDFRIRQIEQQMHQA</sequence>
<dbReference type="PANTHER" id="PTHR19446">
    <property type="entry name" value="REVERSE TRANSCRIPTASES"/>
    <property type="match status" value="1"/>
</dbReference>
<proteinExistence type="predicted"/>
<comment type="caution">
    <text evidence="3">The sequence shown here is derived from an EMBL/GenBank/DDBJ whole genome shotgun (WGS) entry which is preliminary data.</text>
</comment>
<gene>
    <name evidence="3" type="primary">Pol</name>
    <name evidence="3" type="ORF">SNEC2469_LOCUS32631</name>
</gene>
<keyword evidence="4" id="KW-1185">Reference proteome</keyword>
<dbReference type="InterPro" id="IPR000477">
    <property type="entry name" value="RT_dom"/>
</dbReference>
<protein>
    <submittedName>
        <fullName evidence="3">Pol protein</fullName>
    </submittedName>
</protein>
<dbReference type="Proteomes" id="UP000601435">
    <property type="component" value="Unassembled WGS sequence"/>
</dbReference>
<feature type="domain" description="Reverse transcriptase" evidence="2">
    <location>
        <begin position="670"/>
        <end position="952"/>
    </location>
</feature>
<evidence type="ECO:0000313" key="3">
    <source>
        <dbReference type="EMBL" id="CAE7934299.1"/>
    </source>
</evidence>
<dbReference type="InterPro" id="IPR036691">
    <property type="entry name" value="Endo/exonu/phosph_ase_sf"/>
</dbReference>
<evidence type="ECO:0000313" key="4">
    <source>
        <dbReference type="Proteomes" id="UP000601435"/>
    </source>
</evidence>
<feature type="compositionally biased region" description="Low complexity" evidence="1">
    <location>
        <begin position="103"/>
        <end position="118"/>
    </location>
</feature>
<reference evidence="3" key="1">
    <citation type="submission" date="2021-02" db="EMBL/GenBank/DDBJ databases">
        <authorList>
            <person name="Dougan E. K."/>
            <person name="Rhodes N."/>
            <person name="Thang M."/>
            <person name="Chan C."/>
        </authorList>
    </citation>
    <scope>NUCLEOTIDE SEQUENCE</scope>
</reference>
<dbReference type="Pfam" id="PF00078">
    <property type="entry name" value="RVT_1"/>
    <property type="match status" value="1"/>
</dbReference>
<evidence type="ECO:0000256" key="1">
    <source>
        <dbReference type="SAM" id="MobiDB-lite"/>
    </source>
</evidence>
<organism evidence="3 4">
    <name type="scientific">Symbiodinium necroappetens</name>
    <dbReference type="NCBI Taxonomy" id="1628268"/>
    <lineage>
        <taxon>Eukaryota</taxon>
        <taxon>Sar</taxon>
        <taxon>Alveolata</taxon>
        <taxon>Dinophyceae</taxon>
        <taxon>Suessiales</taxon>
        <taxon>Symbiodiniaceae</taxon>
        <taxon>Symbiodinium</taxon>
    </lineage>
</organism>
<dbReference type="SUPFAM" id="SSF56219">
    <property type="entry name" value="DNase I-like"/>
    <property type="match status" value="1"/>
</dbReference>
<name>A0A813BYQ9_9DINO</name>
<evidence type="ECO:0000259" key="2">
    <source>
        <dbReference type="PROSITE" id="PS50878"/>
    </source>
</evidence>
<dbReference type="PROSITE" id="PS50878">
    <property type="entry name" value="RT_POL"/>
    <property type="match status" value="1"/>
</dbReference>